<reference evidence="8 9" key="1">
    <citation type="submission" date="2020-08" db="EMBL/GenBank/DDBJ databases">
        <title>Genomic Encyclopedia of Type Strains, Phase IV (KMG-IV): sequencing the most valuable type-strain genomes for metagenomic binning, comparative biology and taxonomic classification.</title>
        <authorList>
            <person name="Goeker M."/>
        </authorList>
    </citation>
    <scope>NUCLEOTIDE SEQUENCE [LARGE SCALE GENOMIC DNA]</scope>
    <source>
        <strain evidence="8 9">DSM 27026</strain>
    </source>
</reference>
<keyword evidence="9" id="KW-1185">Reference proteome</keyword>
<dbReference type="RefSeq" id="WP_183265649.1">
    <property type="nucleotide sequence ID" value="NZ_JACHFJ010000002.1"/>
</dbReference>
<evidence type="ECO:0000256" key="2">
    <source>
        <dbReference type="ARBA" id="ARBA00022694"/>
    </source>
</evidence>
<name>A0A840VQS2_9PROT</name>
<dbReference type="HAMAP" id="MF_01161">
    <property type="entry name" value="tRNA_Ile_lys_synt"/>
    <property type="match status" value="1"/>
</dbReference>
<dbReference type="CDD" id="cd01992">
    <property type="entry name" value="TilS_N"/>
    <property type="match status" value="1"/>
</dbReference>
<proteinExistence type="inferred from homology"/>
<dbReference type="EC" id="6.3.4.19" evidence="6"/>
<feature type="binding site" evidence="6">
    <location>
        <begin position="28"/>
        <end position="33"/>
    </location>
    <ligand>
        <name>ATP</name>
        <dbReference type="ChEBI" id="CHEBI:30616"/>
    </ligand>
</feature>
<evidence type="ECO:0000259" key="7">
    <source>
        <dbReference type="Pfam" id="PF01171"/>
    </source>
</evidence>
<dbReference type="PANTHER" id="PTHR43033:SF5">
    <property type="entry name" value="TRNA(ILE)-LYSIDINE SYNTHETASE"/>
    <property type="match status" value="1"/>
</dbReference>
<dbReference type="NCBIfam" id="TIGR02432">
    <property type="entry name" value="lysidine_TilS_N"/>
    <property type="match status" value="1"/>
</dbReference>
<dbReference type="GO" id="GO:0005524">
    <property type="term" value="F:ATP binding"/>
    <property type="evidence" value="ECO:0007669"/>
    <property type="project" value="UniProtKB-UniRule"/>
</dbReference>
<dbReference type="PANTHER" id="PTHR43033">
    <property type="entry name" value="TRNA(ILE)-LYSIDINE SYNTHASE-RELATED"/>
    <property type="match status" value="1"/>
</dbReference>
<keyword evidence="6" id="KW-0963">Cytoplasm</keyword>
<comment type="domain">
    <text evidence="6">The N-terminal region contains the highly conserved SGGXDS motif, predicted to be a P-loop motif involved in ATP binding.</text>
</comment>
<dbReference type="Pfam" id="PF01171">
    <property type="entry name" value="ATP_bind_3"/>
    <property type="match status" value="1"/>
</dbReference>
<comment type="function">
    <text evidence="6">Ligates lysine onto the cytidine present at position 34 of the AUA codon-specific tRNA(Ile) that contains the anticodon CAU, in an ATP-dependent manner. Cytidine is converted to lysidine, thus changing the amino acid specificity of the tRNA from methionine to isoleucine.</text>
</comment>
<evidence type="ECO:0000313" key="9">
    <source>
        <dbReference type="Proteomes" id="UP000553706"/>
    </source>
</evidence>
<evidence type="ECO:0000256" key="5">
    <source>
        <dbReference type="ARBA" id="ARBA00048539"/>
    </source>
</evidence>
<dbReference type="GO" id="GO:0005737">
    <property type="term" value="C:cytoplasm"/>
    <property type="evidence" value="ECO:0007669"/>
    <property type="project" value="UniProtKB-SubCell"/>
</dbReference>
<keyword evidence="2 6" id="KW-0819">tRNA processing</keyword>
<comment type="catalytic activity">
    <reaction evidence="5 6">
        <text>cytidine(34) in tRNA(Ile2) + L-lysine + ATP = lysidine(34) in tRNA(Ile2) + AMP + diphosphate + H(+)</text>
        <dbReference type="Rhea" id="RHEA:43744"/>
        <dbReference type="Rhea" id="RHEA-COMP:10625"/>
        <dbReference type="Rhea" id="RHEA-COMP:10670"/>
        <dbReference type="ChEBI" id="CHEBI:15378"/>
        <dbReference type="ChEBI" id="CHEBI:30616"/>
        <dbReference type="ChEBI" id="CHEBI:32551"/>
        <dbReference type="ChEBI" id="CHEBI:33019"/>
        <dbReference type="ChEBI" id="CHEBI:82748"/>
        <dbReference type="ChEBI" id="CHEBI:83665"/>
        <dbReference type="ChEBI" id="CHEBI:456215"/>
        <dbReference type="EC" id="6.3.4.19"/>
    </reaction>
</comment>
<dbReference type="GO" id="GO:0006400">
    <property type="term" value="P:tRNA modification"/>
    <property type="evidence" value="ECO:0007669"/>
    <property type="project" value="UniProtKB-UniRule"/>
</dbReference>
<dbReference type="AlphaFoldDB" id="A0A840VQS2"/>
<dbReference type="EMBL" id="JACHFJ010000002">
    <property type="protein sequence ID" value="MBB5372642.1"/>
    <property type="molecule type" value="Genomic_DNA"/>
</dbReference>
<dbReference type="InterPro" id="IPR011063">
    <property type="entry name" value="TilS/TtcA_N"/>
</dbReference>
<sequence length="402" mass="42407">MPVRHVFTEALAQLGPFGAEPRFAVAVSGGADSTALALLAHEFCAARGGHVLALIVDHGLRADSAAEAVVTARRLEARGIAAHVLTLSGLPRDAGLQEAARAARYVALAQAAFAAGYLHLLLGHHAADQAETVAMRARRGPGGAEGMAAWSARNQVLLLRPLLGVQPGALRDYLRQQGMDWVEDPSNQADKFERVRIRQAGQGLPPMGAEARAAREMEDAAFLARHAQIHPEGFALLDAGSAPPSALGALIRTLSGTLYPPRQERVAALAGRLRPATLGGVRLLPAGRLGPGWLLARESAACAPAVTAIQGARWDGRFTLLAEPGGGDNLGALGVDAEKFRRYNDLPSVVLRAMPALRGADGNIRFPVPVWFSPAVPVTAYPFTAYGQFICADMGKRCRIPI</sequence>
<evidence type="ECO:0000313" key="8">
    <source>
        <dbReference type="EMBL" id="MBB5372642.1"/>
    </source>
</evidence>
<dbReference type="Gene3D" id="3.40.50.620">
    <property type="entry name" value="HUPs"/>
    <property type="match status" value="1"/>
</dbReference>
<dbReference type="SUPFAM" id="SSF52402">
    <property type="entry name" value="Adenine nucleotide alpha hydrolases-like"/>
    <property type="match status" value="1"/>
</dbReference>
<dbReference type="InterPro" id="IPR014729">
    <property type="entry name" value="Rossmann-like_a/b/a_fold"/>
</dbReference>
<organism evidence="8 9">
    <name type="scientific">Acidocella aromatica</name>
    <dbReference type="NCBI Taxonomy" id="1303579"/>
    <lineage>
        <taxon>Bacteria</taxon>
        <taxon>Pseudomonadati</taxon>
        <taxon>Pseudomonadota</taxon>
        <taxon>Alphaproteobacteria</taxon>
        <taxon>Acetobacterales</taxon>
        <taxon>Acidocellaceae</taxon>
        <taxon>Acidocella</taxon>
    </lineage>
</organism>
<evidence type="ECO:0000256" key="3">
    <source>
        <dbReference type="ARBA" id="ARBA00022741"/>
    </source>
</evidence>
<accession>A0A840VQS2</accession>
<dbReference type="InterPro" id="IPR012795">
    <property type="entry name" value="tRNA_Ile_lys_synt_N"/>
</dbReference>
<comment type="caution">
    <text evidence="8">The sequence shown here is derived from an EMBL/GenBank/DDBJ whole genome shotgun (WGS) entry which is preliminary data.</text>
</comment>
<keyword evidence="3 6" id="KW-0547">Nucleotide-binding</keyword>
<dbReference type="GO" id="GO:0032267">
    <property type="term" value="F:tRNA(Ile)-lysidine synthase activity"/>
    <property type="evidence" value="ECO:0007669"/>
    <property type="project" value="UniProtKB-EC"/>
</dbReference>
<gene>
    <name evidence="6" type="primary">tilS</name>
    <name evidence="8" type="ORF">HNP71_000880</name>
</gene>
<protein>
    <recommendedName>
        <fullName evidence="6">tRNA(Ile)-lysidine synthase</fullName>
        <ecNumber evidence="6">6.3.4.19</ecNumber>
    </recommendedName>
    <alternativeName>
        <fullName evidence="6">tRNA(Ile)-2-lysyl-cytidine synthase</fullName>
    </alternativeName>
    <alternativeName>
        <fullName evidence="6">tRNA(Ile)-lysidine synthetase</fullName>
    </alternativeName>
</protein>
<dbReference type="InterPro" id="IPR012094">
    <property type="entry name" value="tRNA_Ile_lys_synt"/>
</dbReference>
<comment type="similarity">
    <text evidence="6">Belongs to the tRNA(Ile)-lysidine synthase family.</text>
</comment>
<comment type="subcellular location">
    <subcellularLocation>
        <location evidence="6">Cytoplasm</location>
    </subcellularLocation>
</comment>
<evidence type="ECO:0000256" key="4">
    <source>
        <dbReference type="ARBA" id="ARBA00022840"/>
    </source>
</evidence>
<keyword evidence="4 6" id="KW-0067">ATP-binding</keyword>
<dbReference type="Proteomes" id="UP000553706">
    <property type="component" value="Unassembled WGS sequence"/>
</dbReference>
<evidence type="ECO:0000256" key="1">
    <source>
        <dbReference type="ARBA" id="ARBA00022598"/>
    </source>
</evidence>
<keyword evidence="1 6" id="KW-0436">Ligase</keyword>
<feature type="domain" description="tRNA(Ile)-lysidine/2-thiocytidine synthase N-terminal" evidence="7">
    <location>
        <begin position="23"/>
        <end position="199"/>
    </location>
</feature>
<evidence type="ECO:0000256" key="6">
    <source>
        <dbReference type="HAMAP-Rule" id="MF_01161"/>
    </source>
</evidence>